<keyword evidence="3" id="KW-0158">Chromosome</keyword>
<dbReference type="Gene3D" id="1.10.220.160">
    <property type="match status" value="1"/>
</dbReference>
<feature type="region of interest" description="Disordered" evidence="16">
    <location>
        <begin position="1"/>
        <end position="53"/>
    </location>
</feature>
<keyword evidence="11" id="KW-0156">Chromatin regulator</keyword>
<evidence type="ECO:0000313" key="20">
    <source>
        <dbReference type="EMBL" id="KAH0813001.1"/>
    </source>
</evidence>
<comment type="similarity">
    <text evidence="2">Belongs to the Tonsoku family.</text>
</comment>
<dbReference type="GO" id="GO:0042826">
    <property type="term" value="F:histone deacetylase binding"/>
    <property type="evidence" value="ECO:0007669"/>
    <property type="project" value="TreeGrafter"/>
</dbReference>
<evidence type="ECO:0000256" key="15">
    <source>
        <dbReference type="ARBA" id="ARBA00093680"/>
    </source>
</evidence>
<dbReference type="SUPFAM" id="SSF52058">
    <property type="entry name" value="L domain-like"/>
    <property type="match status" value="1"/>
</dbReference>
<sequence length="2050" mass="234219">MSVRDATTQTINTTRGSSFSTETEPVLSVLLSDNDDGSLHPNGPPAHCPPTTWPEYPSAYPSYSPQSGYYDHQEAPHGTSLHLPTVLPEPSHNEFINTSLTSPTPMLNSAKSEIDPMICSSPRYSDNSTYYPNNWGTNPSYANNYNYYNTPNNNQQYPSTMVLYPPLYSTVNQNQIHFHLHGSTEKIDQYLSTESLSLTPTRAIELAQNVTTEVAQSHVQEPLEDTERTQGHNDPASVWRPRRVYIKFKVVGLIPSAHFQKCRFLVEKLYASYPKIFAKPEIRNMLNLDWDEYLTKMKRRHGKPYYLLQAPVAVYLDGELLGDDRALLYYITKKYTLEVDMDAEDIAEKELIKYFTDIIQRQKVSRKLVYLTIAIDEHVVGSMLFVLYNDVVPITCENFFNRCTERSQGYKGTRVHRIAKYSWVQCGGFDLQHIHMPCENYAVPHNRRGVLSMCNKRRHEDNSTQFYITLEPASWMDYNYVAFGQLIQGAEILNLIEKVSTYYESPVRKIEITNCGEFSLCPQPDEDYIAALNPPFETLFNLEIKGDDVDSILSWTGYKSGKYCLKTDLKPYLPFTRYSRMFDSYFKEIEVHQHPEAIDDIQRLELEKIAEPIEEEVEPPEKEMTVDQLREQMFAAITMQANLIKKCDGIPECDNKFLPVEVMATDMQRLDQWAERVVNYTSKYNTELSVSYSPENVVGKYEKYPSYGDFPETYFLRTYGSWWKESEAYQQEYRPQEVDPLGAEDYITLGFETAVVPRDVCIYETYNPGAVVRIWGRYALQEWKLLWDGPPQTCPESARKFHPPIRPLNCLINEVRLEFNQSHLKYHTSIDAIVLGGFCPKQVIQYNVLKNDLLKWKISGVDEREQTADDDSTSPDYFSCLPIEVMVHIFQNLDLTSLSRCAQVNKTWNAASMDPTLYQNLSLKRYWHAVDANMLSNFKKRCRSLKKLDLSWCGTHTTNEKAFFNAVLGFTKLRELDLGWCFLLTHPGDSMMIIADGCRDLKRLILSQWRGANDQMLLFVISCCKKLTQLDLLGINGITGDFCEEALRTLPDLKLLEISFCDRIQDEQVLKWRQEFPHVTIQRSCKTVLCSEKTLQANKEGFFLQFAECVAVNAGEKWIRHVFGKLKIDKERLKKIYEDDKVKDYVLGFLLNVQEIYRKKCPETALKRRLEAEACLKIGDKKKALNLYSQCILKAPSTDENLALALLGRAKLLMTMREYANSLTDLQLCLKRKIPNRFKYEIFWMMAVCYKALGETNKSTVSLNLAEKLIGNDAKLLKLLHDSLEAKHEPIRKRDMTLPPISGQRHSIFAHASNKIALKKSAELGRYVVANDEIKTGETLVVEPPTAACLLPEKFGTHCHHCFNRLLAPVGCPDCSSVAFCGPSCRDVAVTTYHKYECKFLDLLIGSGMSVLSHTALRMVTQKNCDKIDDLCTNADKRPAGDFLQRTLMAAFLLRCLQKGGYFDRGSDAVVPTEQEYQVGEVLLRNLQMLQFNAHEVYETLYDAEHRLKGGKLSYIGVAVYPTVALFNHDCYPAVTRYFVGKDIVITSSRPLSPGSTIAENYGPIFTCRKLMDRQRALSSRYWFNCRCRSCLEDWPTLNNGSSLVKRVRCPTSQCLCLFTLPIEKDTVECPKCTKTVSLGENIGKLKWCEEQYGVGGKLVEAQKVEEAIAVLREALDVFHRVSAPPHVETHSAEELLRICLAHKGNGSDSLNHKTVLSTTGPLERSNCRIHLQSRCRFVNRCLFNVGVTPPRASSFCPGRFYGAAVFFVEEEKRSERNKHGYSANGSERISADIMVIYLDSIDQSGTDYTVRGINPIKQCGASVIKDKVKTADTIMLQKNVNYYLPYVQSMILVLELICTQRVKGHPRRDNCVVEKPHHLTCHKRLSTFGDEFPPDIRVLELRNIEQADLDLDLLLERFPDIENVSIFGGNISQIRPPILKNKIRVISCFVKTVRVEEVLQVLQMVHVGVESIGNKFLGNFPNLQTLNLQGNYLQRLPNNFSVTKLDSLYLSGESTEYFHFTSDVILMSECWRVCFCVKSLTFVKPSGKA</sequence>
<evidence type="ECO:0000256" key="13">
    <source>
        <dbReference type="ARBA" id="ARBA00093423"/>
    </source>
</evidence>
<evidence type="ECO:0000256" key="2">
    <source>
        <dbReference type="ARBA" id="ARBA00010999"/>
    </source>
</evidence>
<dbReference type="GO" id="GO:0042051">
    <property type="term" value="P:compound eye photoreceptor development"/>
    <property type="evidence" value="ECO:0007669"/>
    <property type="project" value="TreeGrafter"/>
</dbReference>
<dbReference type="InterPro" id="IPR019734">
    <property type="entry name" value="TPR_rpt"/>
</dbReference>
<dbReference type="GO" id="GO:0008170">
    <property type="term" value="F:N-methyltransferase activity"/>
    <property type="evidence" value="ECO:0007669"/>
    <property type="project" value="UniProtKB-ARBA"/>
</dbReference>
<evidence type="ECO:0000256" key="4">
    <source>
        <dbReference type="ARBA" id="ARBA00022603"/>
    </source>
</evidence>
<dbReference type="Pfam" id="PF00160">
    <property type="entry name" value="Pro_isomerase"/>
    <property type="match status" value="1"/>
</dbReference>
<evidence type="ECO:0000256" key="8">
    <source>
        <dbReference type="ARBA" id="ARBA00022763"/>
    </source>
</evidence>
<dbReference type="InterPro" id="IPR032675">
    <property type="entry name" value="LRR_dom_sf"/>
</dbReference>
<evidence type="ECO:0000259" key="18">
    <source>
        <dbReference type="PROSITE" id="PS50181"/>
    </source>
</evidence>
<dbReference type="Gene3D" id="1.25.40.10">
    <property type="entry name" value="Tetratricopeptide repeat domain"/>
    <property type="match status" value="1"/>
</dbReference>
<evidence type="ECO:0000259" key="19">
    <source>
        <dbReference type="PROSITE" id="PS50280"/>
    </source>
</evidence>
<dbReference type="InterPro" id="IPR046341">
    <property type="entry name" value="SET_dom_sf"/>
</dbReference>
<dbReference type="PROSITE" id="PS50181">
    <property type="entry name" value="FBOX"/>
    <property type="match status" value="1"/>
</dbReference>
<dbReference type="GO" id="GO:0032259">
    <property type="term" value="P:methylation"/>
    <property type="evidence" value="ECO:0007669"/>
    <property type="project" value="UniProtKB-KW"/>
</dbReference>
<keyword evidence="9" id="KW-0863">Zinc-finger</keyword>
<evidence type="ECO:0000256" key="5">
    <source>
        <dbReference type="ARBA" id="ARBA00022679"/>
    </source>
</evidence>
<dbReference type="PRINTS" id="PR00153">
    <property type="entry name" value="CSAPPISMRASE"/>
</dbReference>
<dbReference type="SUPFAM" id="SSF48452">
    <property type="entry name" value="TPR-like"/>
    <property type="match status" value="1"/>
</dbReference>
<dbReference type="GO" id="GO:0006281">
    <property type="term" value="P:DNA repair"/>
    <property type="evidence" value="ECO:0007669"/>
    <property type="project" value="UniProtKB-KW"/>
</dbReference>
<dbReference type="InterPro" id="IPR011990">
    <property type="entry name" value="TPR-like_helical_dom_sf"/>
</dbReference>
<dbReference type="GO" id="GO:0005737">
    <property type="term" value="C:cytoplasm"/>
    <property type="evidence" value="ECO:0007669"/>
    <property type="project" value="TreeGrafter"/>
</dbReference>
<organism evidence="20 21">
    <name type="scientific">Tenebrio molitor</name>
    <name type="common">Yellow mealworm beetle</name>
    <dbReference type="NCBI Taxonomy" id="7067"/>
    <lineage>
        <taxon>Eukaryota</taxon>
        <taxon>Metazoa</taxon>
        <taxon>Ecdysozoa</taxon>
        <taxon>Arthropoda</taxon>
        <taxon>Hexapoda</taxon>
        <taxon>Insecta</taxon>
        <taxon>Pterygota</taxon>
        <taxon>Neoptera</taxon>
        <taxon>Endopterygota</taxon>
        <taxon>Coleoptera</taxon>
        <taxon>Polyphaga</taxon>
        <taxon>Cucujiformia</taxon>
        <taxon>Tenebrionidae</taxon>
        <taxon>Tenebrio</taxon>
    </lineage>
</organism>
<evidence type="ECO:0000259" key="17">
    <source>
        <dbReference type="PROSITE" id="PS50072"/>
    </source>
</evidence>
<dbReference type="InterPro" id="IPR002893">
    <property type="entry name" value="Znf_MYND"/>
</dbReference>
<dbReference type="InterPro" id="IPR002130">
    <property type="entry name" value="Cyclophilin-type_PPIase_dom"/>
</dbReference>
<dbReference type="GO" id="GO:0005634">
    <property type="term" value="C:nucleus"/>
    <property type="evidence" value="ECO:0007669"/>
    <property type="project" value="TreeGrafter"/>
</dbReference>
<dbReference type="PANTHER" id="PTHR46165">
    <property type="entry name" value="SET AND MYND DOMAIN-CONTAINING PROTEIN 4"/>
    <property type="match status" value="1"/>
</dbReference>
<dbReference type="SUPFAM" id="SSF50891">
    <property type="entry name" value="Cyclophilin-like"/>
    <property type="match status" value="1"/>
</dbReference>
<dbReference type="GO" id="GO:0008270">
    <property type="term" value="F:zinc ion binding"/>
    <property type="evidence" value="ECO:0007669"/>
    <property type="project" value="UniProtKB-KW"/>
</dbReference>
<dbReference type="SUPFAM" id="SSF52047">
    <property type="entry name" value="RNI-like"/>
    <property type="match status" value="1"/>
</dbReference>
<feature type="domain" description="F-box" evidence="18">
    <location>
        <begin position="875"/>
        <end position="921"/>
    </location>
</feature>
<accession>A0A8J6HED2</accession>
<feature type="region of interest" description="Disordered" evidence="16">
    <location>
        <begin position="64"/>
        <end position="83"/>
    </location>
</feature>
<dbReference type="GO" id="GO:0008757">
    <property type="term" value="F:S-adenosylmethionine-dependent methyltransferase activity"/>
    <property type="evidence" value="ECO:0007669"/>
    <property type="project" value="UniProtKB-ARBA"/>
</dbReference>
<dbReference type="GO" id="GO:0006325">
    <property type="term" value="P:chromatin organization"/>
    <property type="evidence" value="ECO:0007669"/>
    <property type="project" value="UniProtKB-KW"/>
</dbReference>
<comment type="function">
    <text evidence="13">Protein-lysine N-methyltransferase. Monomethylates PRMT5, modulating its transcriptional activity. May also act as a histone methyltransferase. Plays a critical role in cardiac development. Acts as a key epigenetic regulator of gene expression during cardiac development via its dual activities as a methyltransferase and negative regulator of HDAC1.</text>
</comment>
<dbReference type="Proteomes" id="UP000719412">
    <property type="component" value="Unassembled WGS sequence"/>
</dbReference>
<dbReference type="PROSITE" id="PS51450">
    <property type="entry name" value="LRR"/>
    <property type="match status" value="1"/>
</dbReference>
<keyword evidence="6" id="KW-0949">S-adenosyl-L-methionine</keyword>
<dbReference type="PROSITE" id="PS50280">
    <property type="entry name" value="SET"/>
    <property type="match status" value="1"/>
</dbReference>
<name>A0A8J6HED2_TENMO</name>
<dbReference type="Gene3D" id="3.80.10.10">
    <property type="entry name" value="Ribonuclease Inhibitor"/>
    <property type="match status" value="2"/>
</dbReference>
<dbReference type="InterPro" id="IPR052097">
    <property type="entry name" value="SET-MYND_domain_protein"/>
</dbReference>
<feature type="compositionally biased region" description="Polar residues" evidence="16">
    <location>
        <begin position="1"/>
        <end position="23"/>
    </location>
</feature>
<dbReference type="PROSITE" id="PS50072">
    <property type="entry name" value="CSA_PPIASE_2"/>
    <property type="match status" value="1"/>
</dbReference>
<comment type="caution">
    <text evidence="20">The sequence shown here is derived from an EMBL/GenBank/DDBJ whole genome shotgun (WGS) entry which is preliminary data.</text>
</comment>
<comment type="subcellular location">
    <subcellularLocation>
        <location evidence="1">Chromosome</location>
    </subcellularLocation>
</comment>
<dbReference type="SMART" id="SM00028">
    <property type="entry name" value="TPR"/>
    <property type="match status" value="4"/>
</dbReference>
<feature type="compositionally biased region" description="Pro residues" evidence="16">
    <location>
        <begin position="42"/>
        <end position="52"/>
    </location>
</feature>
<dbReference type="InterPro" id="IPR001611">
    <property type="entry name" value="Leu-rich_rpt"/>
</dbReference>
<reference evidence="20" key="2">
    <citation type="submission" date="2021-08" db="EMBL/GenBank/DDBJ databases">
        <authorList>
            <person name="Eriksson T."/>
        </authorList>
    </citation>
    <scope>NUCLEOTIDE SEQUENCE</scope>
    <source>
        <strain evidence="20">Stoneville</strain>
        <tissue evidence="20">Whole head</tissue>
    </source>
</reference>
<dbReference type="InterPro" id="IPR001810">
    <property type="entry name" value="F-box_dom"/>
</dbReference>
<dbReference type="GO" id="GO:0003755">
    <property type="term" value="F:peptidyl-prolyl cis-trans isomerase activity"/>
    <property type="evidence" value="ECO:0007669"/>
    <property type="project" value="InterPro"/>
</dbReference>
<dbReference type="EMBL" id="JABDTM020025646">
    <property type="protein sequence ID" value="KAH0813001.1"/>
    <property type="molecule type" value="Genomic_DNA"/>
</dbReference>
<evidence type="ECO:0000256" key="1">
    <source>
        <dbReference type="ARBA" id="ARBA00004286"/>
    </source>
</evidence>
<keyword evidence="21" id="KW-1185">Reference proteome</keyword>
<evidence type="ECO:0000256" key="9">
    <source>
        <dbReference type="ARBA" id="ARBA00022771"/>
    </source>
</evidence>
<evidence type="ECO:0000256" key="16">
    <source>
        <dbReference type="SAM" id="MobiDB-lite"/>
    </source>
</evidence>
<protein>
    <recommendedName>
        <fullName evidence="14">Protein-lysine N-methyltransferase SMYD4</fullName>
    </recommendedName>
    <alternativeName>
        <fullName evidence="15">SET and MYND domain-containing protein 4</fullName>
    </alternativeName>
</protein>
<dbReference type="InterPro" id="IPR001214">
    <property type="entry name" value="SET_dom"/>
</dbReference>
<keyword evidence="4" id="KW-0489">Methyltransferase</keyword>
<dbReference type="Gene3D" id="2.170.270.10">
    <property type="entry name" value="SET domain"/>
    <property type="match status" value="1"/>
</dbReference>
<feature type="domain" description="SET" evidence="19">
    <location>
        <begin position="1314"/>
        <end position="1563"/>
    </location>
</feature>
<dbReference type="PANTHER" id="PTHR46165:SF5">
    <property type="entry name" value="RE32936P"/>
    <property type="match status" value="1"/>
</dbReference>
<dbReference type="CDD" id="cd00317">
    <property type="entry name" value="cyclophilin"/>
    <property type="match status" value="1"/>
</dbReference>
<dbReference type="InterPro" id="IPR029000">
    <property type="entry name" value="Cyclophilin-like_dom_sf"/>
</dbReference>
<dbReference type="Pfam" id="PF12937">
    <property type="entry name" value="F-box-like"/>
    <property type="match status" value="1"/>
</dbReference>
<proteinExistence type="inferred from homology"/>
<evidence type="ECO:0000256" key="14">
    <source>
        <dbReference type="ARBA" id="ARBA00093635"/>
    </source>
</evidence>
<dbReference type="SUPFAM" id="SSF82199">
    <property type="entry name" value="SET domain"/>
    <property type="match status" value="1"/>
</dbReference>
<dbReference type="Gene3D" id="2.40.100.10">
    <property type="entry name" value="Cyclophilin-like"/>
    <property type="match status" value="1"/>
</dbReference>
<evidence type="ECO:0000256" key="6">
    <source>
        <dbReference type="ARBA" id="ARBA00022691"/>
    </source>
</evidence>
<keyword evidence="12" id="KW-0234">DNA repair</keyword>
<reference evidence="20" key="1">
    <citation type="journal article" date="2020" name="J Insects Food Feed">
        <title>The yellow mealworm (Tenebrio molitor) genome: a resource for the emerging insects as food and feed industry.</title>
        <authorList>
            <person name="Eriksson T."/>
            <person name="Andere A."/>
            <person name="Kelstrup H."/>
            <person name="Emery V."/>
            <person name="Picard C."/>
        </authorList>
    </citation>
    <scope>NUCLEOTIDE SEQUENCE</scope>
    <source>
        <strain evidence="20">Stoneville</strain>
        <tissue evidence="20">Whole head</tissue>
    </source>
</reference>
<gene>
    <name evidence="20" type="ORF">GEV33_009787</name>
</gene>
<evidence type="ECO:0000256" key="12">
    <source>
        <dbReference type="ARBA" id="ARBA00023204"/>
    </source>
</evidence>
<keyword evidence="10" id="KW-0862">Zinc</keyword>
<keyword evidence="8" id="KW-0227">DNA damage</keyword>
<keyword evidence="5" id="KW-0808">Transferase</keyword>
<feature type="domain" description="PPIase cyclophilin-type" evidence="17">
    <location>
        <begin position="370"/>
        <end position="517"/>
    </location>
</feature>
<dbReference type="SMART" id="SM00256">
    <property type="entry name" value="FBOX"/>
    <property type="match status" value="1"/>
</dbReference>
<evidence type="ECO:0000313" key="21">
    <source>
        <dbReference type="Proteomes" id="UP000719412"/>
    </source>
</evidence>
<dbReference type="Pfam" id="PF01753">
    <property type="entry name" value="zf-MYND"/>
    <property type="match status" value="1"/>
</dbReference>
<evidence type="ECO:0000256" key="3">
    <source>
        <dbReference type="ARBA" id="ARBA00022454"/>
    </source>
</evidence>
<evidence type="ECO:0000256" key="11">
    <source>
        <dbReference type="ARBA" id="ARBA00022853"/>
    </source>
</evidence>
<evidence type="ECO:0000256" key="10">
    <source>
        <dbReference type="ARBA" id="ARBA00022833"/>
    </source>
</evidence>
<dbReference type="SUPFAM" id="SSF144232">
    <property type="entry name" value="HIT/MYND zinc finger-like"/>
    <property type="match status" value="1"/>
</dbReference>
<dbReference type="GO" id="GO:0008276">
    <property type="term" value="F:protein methyltransferase activity"/>
    <property type="evidence" value="ECO:0007669"/>
    <property type="project" value="UniProtKB-ARBA"/>
</dbReference>
<dbReference type="GO" id="GO:0005694">
    <property type="term" value="C:chromosome"/>
    <property type="evidence" value="ECO:0007669"/>
    <property type="project" value="UniProtKB-SubCell"/>
</dbReference>
<dbReference type="InterPro" id="IPR044421">
    <property type="entry name" value="SMYD4_SET"/>
</dbReference>
<dbReference type="Gene3D" id="6.10.140.2220">
    <property type="match status" value="1"/>
</dbReference>
<dbReference type="CDD" id="cd10536">
    <property type="entry name" value="SET_SMYD4"/>
    <property type="match status" value="1"/>
</dbReference>
<evidence type="ECO:0000256" key="7">
    <source>
        <dbReference type="ARBA" id="ARBA00022723"/>
    </source>
</evidence>
<keyword evidence="7" id="KW-0479">Metal-binding</keyword>